<feature type="non-terminal residue" evidence="1">
    <location>
        <position position="185"/>
    </location>
</feature>
<dbReference type="AlphaFoldDB" id="A0A382PXJ8"/>
<name>A0A382PXJ8_9ZZZZ</name>
<proteinExistence type="predicted"/>
<reference evidence="1" key="1">
    <citation type="submission" date="2018-05" db="EMBL/GenBank/DDBJ databases">
        <authorList>
            <person name="Lanie J.A."/>
            <person name="Ng W.-L."/>
            <person name="Kazmierczak K.M."/>
            <person name="Andrzejewski T.M."/>
            <person name="Davidsen T.M."/>
            <person name="Wayne K.J."/>
            <person name="Tettelin H."/>
            <person name="Glass J.I."/>
            <person name="Rusch D."/>
            <person name="Podicherti R."/>
            <person name="Tsui H.-C.T."/>
            <person name="Winkler M.E."/>
        </authorList>
    </citation>
    <scope>NUCLEOTIDE SEQUENCE</scope>
</reference>
<gene>
    <name evidence="1" type="ORF">METZ01_LOCUS330918</name>
</gene>
<accession>A0A382PXJ8</accession>
<sequence length="185" mass="21665">MSQLFNPSLAARITLVLSILFSSPASYANDTEQPPIDALPFFIHLAEGDVETSFFFSSQNSTNYRTLLSIMELYNPTETVIPFLKKNKNQHILKASRKKTTQPIIEYRKINPTKYRLRIHEAEEEFFLVFSETFHKRWKVYLVPLSNSSFSPDSLETRQRLKNYKIFKYNEKHQSSLEDLKSFLA</sequence>
<protein>
    <submittedName>
        <fullName evidence="1">Uncharacterized protein</fullName>
    </submittedName>
</protein>
<dbReference type="EMBL" id="UINC01110509">
    <property type="protein sequence ID" value="SVC78064.1"/>
    <property type="molecule type" value="Genomic_DNA"/>
</dbReference>
<organism evidence="1">
    <name type="scientific">marine metagenome</name>
    <dbReference type="NCBI Taxonomy" id="408172"/>
    <lineage>
        <taxon>unclassified sequences</taxon>
        <taxon>metagenomes</taxon>
        <taxon>ecological metagenomes</taxon>
    </lineage>
</organism>
<evidence type="ECO:0000313" key="1">
    <source>
        <dbReference type="EMBL" id="SVC78064.1"/>
    </source>
</evidence>